<accession>B9JMK5</accession>
<dbReference type="RefSeq" id="WP_007689064.1">
    <property type="nucleotide sequence ID" value="NC_011983.1"/>
</dbReference>
<evidence type="ECO:0000256" key="3">
    <source>
        <dbReference type="SAM" id="Phobius"/>
    </source>
</evidence>
<keyword evidence="3" id="KW-0472">Membrane</keyword>
<evidence type="ECO:0000313" key="7">
    <source>
        <dbReference type="Proteomes" id="UP000001600"/>
    </source>
</evidence>
<keyword evidence="3" id="KW-1133">Transmembrane helix</keyword>
<dbReference type="InterPro" id="IPR058634">
    <property type="entry name" value="AaeA-lik-b-barrel"/>
</dbReference>
<organism evidence="6 7">
    <name type="scientific">Rhizobium rhizogenes (strain K84 / ATCC BAA-868)</name>
    <name type="common">Agrobacterium radiobacter</name>
    <dbReference type="NCBI Taxonomy" id="311403"/>
    <lineage>
        <taxon>Bacteria</taxon>
        <taxon>Pseudomonadati</taxon>
        <taxon>Pseudomonadota</taxon>
        <taxon>Alphaproteobacteria</taxon>
        <taxon>Hyphomicrobiales</taxon>
        <taxon>Rhizobiaceae</taxon>
        <taxon>Rhizobium/Agrobacterium group</taxon>
        <taxon>Rhizobium</taxon>
    </lineage>
</organism>
<dbReference type="InterPro" id="IPR050739">
    <property type="entry name" value="MFP"/>
</dbReference>
<dbReference type="KEGG" id="ara:Arad_7241"/>
<dbReference type="Gene3D" id="2.40.50.100">
    <property type="match status" value="1"/>
</dbReference>
<keyword evidence="1" id="KW-0175">Coiled coil</keyword>
<dbReference type="Pfam" id="PF25963">
    <property type="entry name" value="Beta-barrel_AAEA"/>
    <property type="match status" value="1"/>
</dbReference>
<evidence type="ECO:0000256" key="2">
    <source>
        <dbReference type="SAM" id="MobiDB-lite"/>
    </source>
</evidence>
<dbReference type="PANTHER" id="PTHR30386:SF24">
    <property type="entry name" value="MULTIDRUG RESISTANCE EFFLUX PUMP"/>
    <property type="match status" value="1"/>
</dbReference>
<keyword evidence="3" id="KW-0812">Transmembrane</keyword>
<dbReference type="PANTHER" id="PTHR30386">
    <property type="entry name" value="MEMBRANE FUSION SUBUNIT OF EMRAB-TOLC MULTIDRUG EFFLUX PUMP"/>
    <property type="match status" value="1"/>
</dbReference>
<dbReference type="SUPFAM" id="SSF111369">
    <property type="entry name" value="HlyD-like secretion proteins"/>
    <property type="match status" value="2"/>
</dbReference>
<dbReference type="AlphaFoldDB" id="B9JMK5"/>
<feature type="compositionally biased region" description="Basic and acidic residues" evidence="2">
    <location>
        <begin position="186"/>
        <end position="195"/>
    </location>
</feature>
<feature type="domain" description="p-hydroxybenzoic acid efflux pump subunit AaeA-like beta-barrel" evidence="5">
    <location>
        <begin position="283"/>
        <end position="375"/>
    </location>
</feature>
<evidence type="ECO:0000259" key="4">
    <source>
        <dbReference type="Pfam" id="PF25917"/>
    </source>
</evidence>
<dbReference type="Pfam" id="PF25917">
    <property type="entry name" value="BSH_RND"/>
    <property type="match status" value="1"/>
</dbReference>
<protein>
    <submittedName>
        <fullName evidence="6">Multidrug resistance efflux pump protein</fullName>
    </submittedName>
</protein>
<dbReference type="Proteomes" id="UP000001600">
    <property type="component" value="Chromosome 2"/>
</dbReference>
<sequence length="383" mass="40893">MQKQGTSADLVDTKTQRPIAGEIGGVPSPRRRDWSSLGRLFVPLLVIVVVGTLVAVATENWDRWTAQASVQSTDNAYIRAELTRLSARVSGNLKSAPVQDFEHVKAGQLLMEIDPSDYEVKVAQAKASLDSAVAQLQNLANQERLQHAAIDQANAQFQAASVTAELARQEAVRQTALLQSGSGTKQKQEQADAEKQQTAAAAQASQASVVSARAQLDVVSGQRAQLQASVDAAKSNLDAAQLNLSYTKVVAPFDGIVSERQVHVGDYISVASNLLTVVPLPNVYVTANFKETQLARMSVGQRVIIKVDTFPGQVFRGHVESLSPASGSQFALLPADNATGNFTKVTQRIPVRIAFDEDASVLEKLRPGMSSVVAVQVDNVTGG</sequence>
<evidence type="ECO:0000256" key="1">
    <source>
        <dbReference type="SAM" id="Coils"/>
    </source>
</evidence>
<feature type="region of interest" description="Disordered" evidence="2">
    <location>
        <begin position="178"/>
        <end position="198"/>
    </location>
</feature>
<dbReference type="HOGENOM" id="CLU_018816_15_1_5"/>
<feature type="domain" description="Multidrug resistance protein MdtA-like barrel-sandwich hybrid" evidence="4">
    <location>
        <begin position="85"/>
        <end position="277"/>
    </location>
</feature>
<dbReference type="GO" id="GO:0055085">
    <property type="term" value="P:transmembrane transport"/>
    <property type="evidence" value="ECO:0007669"/>
    <property type="project" value="InterPro"/>
</dbReference>
<dbReference type="EMBL" id="CP000629">
    <property type="protein sequence ID" value="ACM28786.1"/>
    <property type="molecule type" value="Genomic_DNA"/>
</dbReference>
<proteinExistence type="predicted"/>
<dbReference type="InterPro" id="IPR058625">
    <property type="entry name" value="MdtA-like_BSH"/>
</dbReference>
<reference evidence="6 7" key="1">
    <citation type="journal article" date="2009" name="J. Bacteriol.">
        <title>Genome sequences of three Agrobacterium biovars help elucidate the evolution of multichromosome genomes in bacteria.</title>
        <authorList>
            <person name="Slater S.C."/>
            <person name="Goldman B.S."/>
            <person name="Goodner B."/>
            <person name="Setubal J.C."/>
            <person name="Farrand S.K."/>
            <person name="Nester E.W."/>
            <person name="Burr T.J."/>
            <person name="Banta L."/>
            <person name="Dickerman A.W."/>
            <person name="Paulsen I."/>
            <person name="Otten L."/>
            <person name="Suen G."/>
            <person name="Welch R."/>
            <person name="Almeida N.F."/>
            <person name="Arnold F."/>
            <person name="Burton O.T."/>
            <person name="Du Z."/>
            <person name="Ewing A."/>
            <person name="Godsy E."/>
            <person name="Heisel S."/>
            <person name="Houmiel K.L."/>
            <person name="Jhaveri J."/>
            <person name="Lu J."/>
            <person name="Miller N.M."/>
            <person name="Norton S."/>
            <person name="Chen Q."/>
            <person name="Phoolcharoen W."/>
            <person name="Ohlin V."/>
            <person name="Ondrusek D."/>
            <person name="Pride N."/>
            <person name="Stricklin S.L."/>
            <person name="Sun J."/>
            <person name="Wheeler C."/>
            <person name="Wilson L."/>
            <person name="Zhu H."/>
            <person name="Wood D.W."/>
        </authorList>
    </citation>
    <scope>NUCLEOTIDE SEQUENCE [LARGE SCALE GENOMIC DNA]</scope>
    <source>
        <strain evidence="7">K84 / ATCC BAA-868</strain>
    </source>
</reference>
<dbReference type="STRING" id="311403.Arad_7241"/>
<name>B9JMK5_RHIR8</name>
<evidence type="ECO:0000259" key="5">
    <source>
        <dbReference type="Pfam" id="PF25963"/>
    </source>
</evidence>
<evidence type="ECO:0000313" key="6">
    <source>
        <dbReference type="EMBL" id="ACM28786.1"/>
    </source>
</evidence>
<feature type="coiled-coil region" evidence="1">
    <location>
        <begin position="122"/>
        <end position="170"/>
    </location>
</feature>
<gene>
    <name evidence="6" type="ordered locus">Arad_7241</name>
</gene>
<feature type="transmembrane region" description="Helical" evidence="3">
    <location>
        <begin position="40"/>
        <end position="58"/>
    </location>
</feature>
<dbReference type="Gene3D" id="2.40.30.170">
    <property type="match status" value="1"/>
</dbReference>
<dbReference type="eggNOG" id="COG1566">
    <property type="taxonomic scope" value="Bacteria"/>
</dbReference>